<dbReference type="Gene3D" id="3.20.80.10">
    <property type="entry name" value="Regulatory factor, effector binding domain"/>
    <property type="match status" value="1"/>
</dbReference>
<dbReference type="InterPro" id="IPR010499">
    <property type="entry name" value="AraC_E-bd"/>
</dbReference>
<dbReference type="InterPro" id="IPR029441">
    <property type="entry name" value="Cass2"/>
</dbReference>
<sequence>MKPKSEYIKCFCVAGLCVRTKNINEFNSKSARIPGLWTQFYSEGVAERITTRLPDSPIFGVYSAYESDATGFYDLTIGVSVDKPNSDFENIAIEAGEYLVFEAKGVMPDAIIHTWSNIWSYFEKHPKISRSFLTDFEAYKSPEEAHIYIGISTT</sequence>
<evidence type="ECO:0000313" key="3">
    <source>
        <dbReference type="Proteomes" id="UP000043316"/>
    </source>
</evidence>
<dbReference type="SMART" id="SM00871">
    <property type="entry name" value="AraC_E_bind"/>
    <property type="match status" value="1"/>
</dbReference>
<dbReference type="InterPro" id="IPR053182">
    <property type="entry name" value="YobU-like_regulator"/>
</dbReference>
<protein>
    <submittedName>
        <fullName evidence="2">Bacterial transcription activator, effector binding domain</fullName>
    </submittedName>
</protein>
<gene>
    <name evidence="2" type="ORF">ERS008476_01082</name>
</gene>
<dbReference type="Pfam" id="PF14526">
    <property type="entry name" value="Cass2"/>
    <property type="match status" value="1"/>
</dbReference>
<proteinExistence type="predicted"/>
<dbReference type="GeneID" id="61814336"/>
<dbReference type="InterPro" id="IPR011256">
    <property type="entry name" value="Reg_factor_effector_dom_sf"/>
</dbReference>
<dbReference type="SUPFAM" id="SSF55136">
    <property type="entry name" value="Probable bacterial effector-binding domain"/>
    <property type="match status" value="1"/>
</dbReference>
<reference evidence="3" key="1">
    <citation type="submission" date="2015-03" db="EMBL/GenBank/DDBJ databases">
        <authorList>
            <consortium name="Pathogen Informatics"/>
        </authorList>
    </citation>
    <scope>NUCLEOTIDE SEQUENCE [LARGE SCALE GENOMIC DNA]</scope>
    <source>
        <strain evidence="3">R148</strain>
    </source>
</reference>
<dbReference type="EMBL" id="CWJI01000001">
    <property type="protein sequence ID" value="CRY54169.1"/>
    <property type="molecule type" value="Genomic_DNA"/>
</dbReference>
<dbReference type="Proteomes" id="UP000043316">
    <property type="component" value="Unassembled WGS sequence"/>
</dbReference>
<feature type="domain" description="AraC effector-binding" evidence="1">
    <location>
        <begin position="1"/>
        <end position="152"/>
    </location>
</feature>
<organism evidence="2 3">
    <name type="scientific">Yersinia intermedia</name>
    <dbReference type="NCBI Taxonomy" id="631"/>
    <lineage>
        <taxon>Bacteria</taxon>
        <taxon>Pseudomonadati</taxon>
        <taxon>Pseudomonadota</taxon>
        <taxon>Gammaproteobacteria</taxon>
        <taxon>Enterobacterales</taxon>
        <taxon>Yersiniaceae</taxon>
        <taxon>Yersinia</taxon>
    </lineage>
</organism>
<dbReference type="RefSeq" id="WP_019209697.1">
    <property type="nucleotide sequence ID" value="NZ_CWJI01000001.1"/>
</dbReference>
<evidence type="ECO:0000259" key="1">
    <source>
        <dbReference type="SMART" id="SM00871"/>
    </source>
</evidence>
<dbReference type="AlphaFoldDB" id="A0A0H5LSR4"/>
<dbReference type="PANTHER" id="PTHR36444:SF2">
    <property type="entry name" value="TRANSCRIPTIONAL REGULATOR PROTEIN YOBU-RELATED"/>
    <property type="match status" value="1"/>
</dbReference>
<dbReference type="PANTHER" id="PTHR36444">
    <property type="entry name" value="TRANSCRIPTIONAL REGULATOR PROTEIN YOBU-RELATED"/>
    <property type="match status" value="1"/>
</dbReference>
<accession>A0A0H5LSR4</accession>
<name>A0A0H5LSR4_YERIN</name>
<evidence type="ECO:0000313" key="2">
    <source>
        <dbReference type="EMBL" id="CRY54169.1"/>
    </source>
</evidence>